<evidence type="ECO:0000256" key="6">
    <source>
        <dbReference type="ARBA" id="ARBA00022525"/>
    </source>
</evidence>
<dbReference type="FunFam" id="3.30.70.80:FF:000003">
    <property type="entry name" value="Subtilisin-like protease SBT1.9"/>
    <property type="match status" value="1"/>
</dbReference>
<dbReference type="SUPFAM" id="SSF47027">
    <property type="entry name" value="Acyl-CoA binding protein"/>
    <property type="match status" value="1"/>
</dbReference>
<dbReference type="InterPro" id="IPR003137">
    <property type="entry name" value="PA_domain"/>
</dbReference>
<dbReference type="InterPro" id="IPR041469">
    <property type="entry name" value="Subtilisin-like_FN3"/>
</dbReference>
<evidence type="ECO:0000256" key="7">
    <source>
        <dbReference type="ARBA" id="ARBA00022670"/>
    </source>
</evidence>
<evidence type="ECO:0000256" key="1">
    <source>
        <dbReference type="ARBA" id="ARBA00002076"/>
    </source>
</evidence>
<dbReference type="Pfam" id="PF17766">
    <property type="entry name" value="fn3_6"/>
    <property type="match status" value="1"/>
</dbReference>
<feature type="active site" description="Charge relay system" evidence="13 14">
    <location>
        <position position="496"/>
    </location>
</feature>
<sequence>MELLNDLFVTASLALFLSFLVAKLLSMVTATAPGHSDFDDPISVEDVRSGQSLTVQITRSQRKSEFLVRESLEKVDEIQVDSNLEIESDRGEITVESDVGKVDEFQDDRHFNIEHKRGCSHMVDSDVVEKIEEFHGEGHLKVGHSREEITVDSDVVKLPVISSEEKSGEFVCAANLDDSAEQSNKDRVEEISEESMVEKGIPAQSEVITAVKSDDQERDKEREVTVGFEDDWEGIERSELEKVFMAATEFIVGNDTVESIGSDVQMELYGLHKIATEGPCREPQPMPLKLSARAKWYQTFLPSLHFCQQSMNAWQKLGNMNPEVAMEQYVTLLSDKVPGWEQGNSAKHQITNMLIIFKLLLPIVLLLIFSGKFTIAANQTHQSKTTYIVHMDKSTMPPIFTDHLHWFDSSLRSVSHSAQMLYIYKHVIHGFSTRLTTQEANLLAKQPGVLSLIPERIYHLHTTRTPQFLRLDKAHTPTISLPASNKQSNVIIGLLDTGVWPERKSFDDSGLEPIPKRWKGACESGKNFNSSNCNRKLVGARSFYQGYEATYGPIDESTASKSPRDDEGHGTHTSSTAGGSVVPKASLGGYAFGTARGMATKARLAMYKVCWSLGCSGSDIAAGLDKAIEDGIDILSLSIGGTVVDYYNDVLAIGAFKATARGIFVSAAAGNSGPFPRSLCNIAPWMTTVGAGTIDRDFPAYVSLGNGKTYIGVSVYYGKPLPDSPLPLVYAGNATSFSTSFCTTGSLIPSKVSGKIVICDRGMSARAEKGLVVKQAGGVGMILANTKYDREDILADAHFIPAASLGEKSSDEVKKYAFSDPNPTARITFGGTKLGVQPSPKVAVFSSRGPNYFTPQILKPDVIAPGVNILAGWTGAVGPTGLLEDTRKVSFNIISGTSMSCPHVSGIAAFIKGVRPDWSPATIRSALVTTAYSTYKSGDTLWDVDTGKPATAFDFGAGHVDPLAALDPGLVYDVTMDDYMGFFCALNYTSEQIKQVTGEDFTCDSSKKYRVEDLNYPSFSASVKPGSSGPTIVEYTRSLTNVGVPATYNVSVSSQTPLLKIVVEPQTLTFSQVQEKKSFTVTFTYTPTPSSPNDTFGYLEWSDGKHKVRSPIAFFSWT</sequence>
<dbReference type="GO" id="GO:0000062">
    <property type="term" value="F:fatty-acyl-CoA binding"/>
    <property type="evidence" value="ECO:0007669"/>
    <property type="project" value="InterPro"/>
</dbReference>
<evidence type="ECO:0000256" key="5">
    <source>
        <dbReference type="ARBA" id="ARBA00022523"/>
    </source>
</evidence>
<feature type="active site" description="Charge relay system" evidence="13 14">
    <location>
        <position position="569"/>
    </location>
</feature>
<dbReference type="CDD" id="cd02120">
    <property type="entry name" value="PA_subtilisin_like"/>
    <property type="match status" value="1"/>
</dbReference>
<dbReference type="Gene3D" id="3.30.70.80">
    <property type="entry name" value="Peptidase S8 propeptide/proteinase inhibitor I9"/>
    <property type="match status" value="1"/>
</dbReference>
<evidence type="ECO:0000313" key="18">
    <source>
        <dbReference type="Proteomes" id="UP000634136"/>
    </source>
</evidence>
<dbReference type="InterPro" id="IPR034197">
    <property type="entry name" value="Peptidases_S8_3"/>
</dbReference>
<dbReference type="Gene3D" id="3.50.30.30">
    <property type="match status" value="1"/>
</dbReference>
<evidence type="ECO:0000313" key="17">
    <source>
        <dbReference type="EMBL" id="KAF7830562.1"/>
    </source>
</evidence>
<dbReference type="SUPFAM" id="SSF52743">
    <property type="entry name" value="Subtilisin-like"/>
    <property type="match status" value="1"/>
</dbReference>
<dbReference type="InterPro" id="IPR014352">
    <property type="entry name" value="FERM/acyl-CoA-bd_prot_sf"/>
</dbReference>
<dbReference type="Pfam" id="PF02225">
    <property type="entry name" value="PA"/>
    <property type="match status" value="1"/>
</dbReference>
<dbReference type="InterPro" id="IPR035984">
    <property type="entry name" value="Acyl-CoA-binding_sf"/>
</dbReference>
<organism evidence="17 18">
    <name type="scientific">Senna tora</name>
    <dbReference type="NCBI Taxonomy" id="362788"/>
    <lineage>
        <taxon>Eukaryota</taxon>
        <taxon>Viridiplantae</taxon>
        <taxon>Streptophyta</taxon>
        <taxon>Embryophyta</taxon>
        <taxon>Tracheophyta</taxon>
        <taxon>Spermatophyta</taxon>
        <taxon>Magnoliopsida</taxon>
        <taxon>eudicotyledons</taxon>
        <taxon>Gunneridae</taxon>
        <taxon>Pentapetalae</taxon>
        <taxon>rosids</taxon>
        <taxon>fabids</taxon>
        <taxon>Fabales</taxon>
        <taxon>Fabaceae</taxon>
        <taxon>Caesalpinioideae</taxon>
        <taxon>Cassia clade</taxon>
        <taxon>Senna</taxon>
    </lineage>
</organism>
<dbReference type="InterPro" id="IPR023828">
    <property type="entry name" value="Peptidase_S8_Ser-AS"/>
</dbReference>
<feature type="region of interest" description="Disordered" evidence="15">
    <location>
        <begin position="554"/>
        <end position="580"/>
    </location>
</feature>
<dbReference type="PRINTS" id="PR00723">
    <property type="entry name" value="SUBTILISIN"/>
</dbReference>
<dbReference type="FunFam" id="3.50.30.30:FF:000005">
    <property type="entry name" value="subtilisin-like protease SBT1.5"/>
    <property type="match status" value="1"/>
</dbReference>
<accession>A0A834TZT8</accession>
<dbReference type="GO" id="GO:0006508">
    <property type="term" value="P:proteolysis"/>
    <property type="evidence" value="ECO:0007669"/>
    <property type="project" value="UniProtKB-KW"/>
</dbReference>
<keyword evidence="11" id="KW-0446">Lipid-binding</keyword>
<dbReference type="Gene3D" id="2.60.40.2310">
    <property type="match status" value="1"/>
</dbReference>
<evidence type="ECO:0000256" key="14">
    <source>
        <dbReference type="PROSITE-ProRule" id="PRU01240"/>
    </source>
</evidence>
<evidence type="ECO:0000256" key="15">
    <source>
        <dbReference type="SAM" id="MobiDB-lite"/>
    </source>
</evidence>
<dbReference type="Gene3D" id="3.40.50.200">
    <property type="entry name" value="Peptidase S8/S53 domain"/>
    <property type="match status" value="1"/>
</dbReference>
<dbReference type="PANTHER" id="PTHR10795">
    <property type="entry name" value="PROPROTEIN CONVERTASE SUBTILISIN/KEXIN"/>
    <property type="match status" value="1"/>
</dbReference>
<dbReference type="InterPro" id="IPR046450">
    <property type="entry name" value="PA_dom_sf"/>
</dbReference>
<comment type="function">
    <text evidence="1">Required for arbuscular mycorrhiza (AM) development during AM symbiosis with AM fungi (e.g. Glomeromycota intraradices).</text>
</comment>
<dbReference type="Proteomes" id="UP000634136">
    <property type="component" value="Unassembled WGS sequence"/>
</dbReference>
<evidence type="ECO:0000256" key="4">
    <source>
        <dbReference type="ARBA" id="ARBA00011073"/>
    </source>
</evidence>
<keyword evidence="10 14" id="KW-0720">Serine protease</keyword>
<feature type="domain" description="ACB" evidence="16">
    <location>
        <begin position="240"/>
        <end position="342"/>
    </location>
</feature>
<evidence type="ECO:0000256" key="9">
    <source>
        <dbReference type="ARBA" id="ARBA00022801"/>
    </source>
</evidence>
<evidence type="ECO:0000256" key="3">
    <source>
        <dbReference type="ARBA" id="ARBA00005567"/>
    </source>
</evidence>
<feature type="compositionally biased region" description="Low complexity" evidence="15">
    <location>
        <begin position="571"/>
        <end position="580"/>
    </location>
</feature>
<keyword evidence="6" id="KW-0964">Secreted</keyword>
<comment type="caution">
    <text evidence="17">The sequence shown here is derived from an EMBL/GenBank/DDBJ whole genome shotgun (WGS) entry which is preliminary data.</text>
</comment>
<proteinExistence type="inferred from homology"/>
<dbReference type="InterPro" id="IPR036852">
    <property type="entry name" value="Peptidase_S8/S53_dom_sf"/>
</dbReference>
<evidence type="ECO:0000259" key="16">
    <source>
        <dbReference type="PROSITE" id="PS51228"/>
    </source>
</evidence>
<reference evidence="17" key="1">
    <citation type="submission" date="2020-09" db="EMBL/GenBank/DDBJ databases">
        <title>Genome-Enabled Discovery of Anthraquinone Biosynthesis in Senna tora.</title>
        <authorList>
            <person name="Kang S.-H."/>
            <person name="Pandey R.P."/>
            <person name="Lee C.-M."/>
            <person name="Sim J.-S."/>
            <person name="Jeong J.-T."/>
            <person name="Choi B.-S."/>
            <person name="Jung M."/>
            <person name="Ginzburg D."/>
            <person name="Zhao K."/>
            <person name="Won S.Y."/>
            <person name="Oh T.-J."/>
            <person name="Yu Y."/>
            <person name="Kim N.-H."/>
            <person name="Lee O.R."/>
            <person name="Lee T.-H."/>
            <person name="Bashyal P."/>
            <person name="Kim T.-S."/>
            <person name="Lee W.-H."/>
            <person name="Kawkins C."/>
            <person name="Kim C.-K."/>
            <person name="Kim J.S."/>
            <person name="Ahn B.O."/>
            <person name="Rhee S.Y."/>
            <person name="Sohng J.K."/>
        </authorList>
    </citation>
    <scope>NUCLEOTIDE SEQUENCE</scope>
    <source>
        <tissue evidence="17">Leaf</tissue>
    </source>
</reference>
<dbReference type="GO" id="GO:0048731">
    <property type="term" value="P:system development"/>
    <property type="evidence" value="ECO:0007669"/>
    <property type="project" value="UniProtKB-ARBA"/>
</dbReference>
<dbReference type="CDD" id="cd04852">
    <property type="entry name" value="Peptidases_S8_3"/>
    <property type="match status" value="1"/>
</dbReference>
<dbReference type="FunFam" id="3.40.50.200:FF:000006">
    <property type="entry name" value="Subtilisin-like protease SBT1.5"/>
    <property type="match status" value="1"/>
</dbReference>
<dbReference type="SUPFAM" id="SSF52025">
    <property type="entry name" value="PA domain"/>
    <property type="match status" value="1"/>
</dbReference>
<dbReference type="GO" id="GO:0004252">
    <property type="term" value="F:serine-type endopeptidase activity"/>
    <property type="evidence" value="ECO:0007669"/>
    <property type="project" value="UniProtKB-UniRule"/>
</dbReference>
<dbReference type="AlphaFoldDB" id="A0A834TZT8"/>
<dbReference type="GO" id="GO:0009609">
    <property type="term" value="P:response to symbiotic bacterium"/>
    <property type="evidence" value="ECO:0007669"/>
    <property type="project" value="UniProtKB-ARBA"/>
</dbReference>
<dbReference type="Pfam" id="PF05922">
    <property type="entry name" value="Inhibitor_I9"/>
    <property type="match status" value="1"/>
</dbReference>
<dbReference type="InterPro" id="IPR010259">
    <property type="entry name" value="S8pro/Inhibitor_I9"/>
</dbReference>
<keyword evidence="8" id="KW-0732">Signal</keyword>
<dbReference type="InterPro" id="IPR000209">
    <property type="entry name" value="Peptidase_S8/S53_dom"/>
</dbReference>
<evidence type="ECO:0000256" key="13">
    <source>
        <dbReference type="PIRSR" id="PIRSR615500-1"/>
    </source>
</evidence>
<evidence type="ECO:0000256" key="10">
    <source>
        <dbReference type="ARBA" id="ARBA00022825"/>
    </source>
</evidence>
<dbReference type="PROSITE" id="PS51228">
    <property type="entry name" value="ACB_2"/>
    <property type="match status" value="1"/>
</dbReference>
<evidence type="ECO:0000256" key="12">
    <source>
        <dbReference type="ARBA" id="ARBA00023180"/>
    </source>
</evidence>
<dbReference type="InterPro" id="IPR037045">
    <property type="entry name" value="S8pro/Inhibitor_I9_sf"/>
</dbReference>
<keyword evidence="12" id="KW-0325">Glycoprotein</keyword>
<dbReference type="PROSITE" id="PS00138">
    <property type="entry name" value="SUBTILASE_SER"/>
    <property type="match status" value="1"/>
</dbReference>
<dbReference type="Pfam" id="PF00887">
    <property type="entry name" value="ACBP"/>
    <property type="match status" value="1"/>
</dbReference>
<dbReference type="InterPro" id="IPR015500">
    <property type="entry name" value="Peptidase_S8_subtilisin-rel"/>
</dbReference>
<comment type="similarity">
    <text evidence="4 14">Belongs to the peptidase S8 family.</text>
</comment>
<dbReference type="InterPro" id="IPR000582">
    <property type="entry name" value="Acyl-CoA-binding_protein"/>
</dbReference>
<gene>
    <name evidence="17" type="ORF">G2W53_012895</name>
</gene>
<dbReference type="EMBL" id="JAAIUW010000005">
    <property type="protein sequence ID" value="KAF7830562.1"/>
    <property type="molecule type" value="Genomic_DNA"/>
</dbReference>
<dbReference type="PROSITE" id="PS51892">
    <property type="entry name" value="SUBTILASE"/>
    <property type="match status" value="1"/>
</dbReference>
<dbReference type="OrthoDB" id="206201at2759"/>
<comment type="subcellular location">
    <subcellularLocation>
        <location evidence="2">Secreted</location>
        <location evidence="2">Extracellular space</location>
        <location evidence="2">Apoplast</location>
    </subcellularLocation>
</comment>
<dbReference type="Gene3D" id="1.20.80.10">
    <property type="match status" value="1"/>
</dbReference>
<name>A0A834TZT8_9FABA</name>
<dbReference type="GO" id="GO:0009610">
    <property type="term" value="P:response to symbiotic fungus"/>
    <property type="evidence" value="ECO:0007669"/>
    <property type="project" value="UniProtKB-ARBA"/>
</dbReference>
<evidence type="ECO:0000256" key="11">
    <source>
        <dbReference type="ARBA" id="ARBA00023121"/>
    </source>
</evidence>
<feature type="active site" description="Charge relay system" evidence="13 14">
    <location>
        <position position="898"/>
    </location>
</feature>
<dbReference type="GO" id="GO:0048046">
    <property type="term" value="C:apoplast"/>
    <property type="evidence" value="ECO:0007669"/>
    <property type="project" value="UniProtKB-SubCell"/>
</dbReference>
<comment type="similarity">
    <text evidence="3">Belongs to the ACBP family.</text>
</comment>
<keyword evidence="18" id="KW-1185">Reference proteome</keyword>
<evidence type="ECO:0000256" key="2">
    <source>
        <dbReference type="ARBA" id="ARBA00004271"/>
    </source>
</evidence>
<keyword evidence="7 14" id="KW-0645">Protease</keyword>
<keyword evidence="5" id="KW-0052">Apoplast</keyword>
<protein>
    <submittedName>
        <fullName evidence="17">Subtilisin-like protease SBT1.7</fullName>
    </submittedName>
</protein>
<dbReference type="Pfam" id="PF00082">
    <property type="entry name" value="Peptidase_S8"/>
    <property type="match status" value="1"/>
</dbReference>
<evidence type="ECO:0000256" key="8">
    <source>
        <dbReference type="ARBA" id="ARBA00022729"/>
    </source>
</evidence>
<dbReference type="InterPro" id="IPR045051">
    <property type="entry name" value="SBT"/>
</dbReference>
<keyword evidence="9 14" id="KW-0378">Hydrolase</keyword>